<sequence>MARRKSALVFLLLCVMVLFLSPWANVPSSPATVVPVPKGETLATEEPVVAREVSHLTVDVALEEPEFNALVLQNDEFTLRHPDIMVELTRVDPKQAYRAYKNASELDEASDIMLLSNEWVKEFASSGFLLPADAAYEGKALTEQFDAVTAPLKWNGYLWGVPRAMDPFVLIWNMDLLHQWLGEDVALPLTIEQWTDLATMSAQAAETDLPSWLTIDRNDPLSLLSWLENATAERSDGIWDEEEKPWTDTPFGQALTVIDQYKANVRFVSGIEEAEALLNGGKTLAAIVPNSLASEWMEEPRSNLEPKLEVDRHSWKLPYVWTRGSSFAISSDTAAEEAAYTWISEMTNDRNQRLNREKWGILPVYRSLYDSDRTLGNLLPGRTGQTFPNQPPLYTGPELPERLEQLAALWSRLSTGAIEAEQFKTDWSEEKGNE</sequence>
<reference evidence="2 3" key="1">
    <citation type="submission" date="2018-07" db="EMBL/GenBank/DDBJ databases">
        <title>Genomic Encyclopedia of Type Strains, Phase III (KMG-III): the genomes of soil and plant-associated and newly described type strains.</title>
        <authorList>
            <person name="Whitman W."/>
        </authorList>
    </citation>
    <scope>NUCLEOTIDE SEQUENCE [LARGE SCALE GENOMIC DNA]</scope>
    <source>
        <strain evidence="2 3">CECT 8236</strain>
    </source>
</reference>
<gene>
    <name evidence="2" type="ORF">DFP95_101251</name>
</gene>
<dbReference type="InterPro" id="IPR006059">
    <property type="entry name" value="SBP"/>
</dbReference>
<dbReference type="SUPFAM" id="SSF53850">
    <property type="entry name" value="Periplasmic binding protein-like II"/>
    <property type="match status" value="1"/>
</dbReference>
<dbReference type="PANTHER" id="PTHR43649">
    <property type="entry name" value="ARABINOSE-BINDING PROTEIN-RELATED"/>
    <property type="match status" value="1"/>
</dbReference>
<evidence type="ECO:0000313" key="3">
    <source>
        <dbReference type="Proteomes" id="UP000256869"/>
    </source>
</evidence>
<dbReference type="OrthoDB" id="2585476at2"/>
<proteinExistence type="predicted"/>
<dbReference type="Gene3D" id="3.40.190.10">
    <property type="entry name" value="Periplasmic binding protein-like II"/>
    <property type="match status" value="1"/>
</dbReference>
<name>A0A3D9IVE0_9BACL</name>
<organism evidence="2 3">
    <name type="scientific">Cohnella lupini</name>
    <dbReference type="NCBI Taxonomy" id="1294267"/>
    <lineage>
        <taxon>Bacteria</taxon>
        <taxon>Bacillati</taxon>
        <taxon>Bacillota</taxon>
        <taxon>Bacilli</taxon>
        <taxon>Bacillales</taxon>
        <taxon>Paenibacillaceae</taxon>
        <taxon>Cohnella</taxon>
    </lineage>
</organism>
<feature type="chain" id="PRO_5038589320" evidence="1">
    <location>
        <begin position="25"/>
        <end position="434"/>
    </location>
</feature>
<dbReference type="EMBL" id="QRDY01000001">
    <property type="protein sequence ID" value="RED65760.1"/>
    <property type="molecule type" value="Genomic_DNA"/>
</dbReference>
<dbReference type="Proteomes" id="UP000256869">
    <property type="component" value="Unassembled WGS sequence"/>
</dbReference>
<protein>
    <submittedName>
        <fullName evidence="2">ABC-type glycerol-3-phosphate transport system substrate-binding protein</fullName>
    </submittedName>
</protein>
<comment type="caution">
    <text evidence="2">The sequence shown here is derived from an EMBL/GenBank/DDBJ whole genome shotgun (WGS) entry which is preliminary data.</text>
</comment>
<dbReference type="RefSeq" id="WP_115990741.1">
    <property type="nucleotide sequence ID" value="NZ_QRDY01000001.1"/>
</dbReference>
<feature type="signal peptide" evidence="1">
    <location>
        <begin position="1"/>
        <end position="24"/>
    </location>
</feature>
<evidence type="ECO:0000313" key="2">
    <source>
        <dbReference type="EMBL" id="RED65760.1"/>
    </source>
</evidence>
<dbReference type="Pfam" id="PF13416">
    <property type="entry name" value="SBP_bac_8"/>
    <property type="match status" value="1"/>
</dbReference>
<dbReference type="AlphaFoldDB" id="A0A3D9IVE0"/>
<evidence type="ECO:0000256" key="1">
    <source>
        <dbReference type="SAM" id="SignalP"/>
    </source>
</evidence>
<dbReference type="InterPro" id="IPR050490">
    <property type="entry name" value="Bact_solute-bd_prot1"/>
</dbReference>
<keyword evidence="3" id="KW-1185">Reference proteome</keyword>
<keyword evidence="1" id="KW-0732">Signal</keyword>
<dbReference type="PANTHER" id="PTHR43649:SF12">
    <property type="entry name" value="DIACETYLCHITOBIOSE BINDING PROTEIN DASA"/>
    <property type="match status" value="1"/>
</dbReference>
<accession>A0A3D9IVE0</accession>